<feature type="domain" description="Phosphodiester glycosidase" evidence="2">
    <location>
        <begin position="285"/>
        <end position="421"/>
    </location>
</feature>
<accession>A0ABR7CJH7</accession>
<keyword evidence="4" id="KW-1185">Reference proteome</keyword>
<proteinExistence type="predicted"/>
<dbReference type="GO" id="GO:0016798">
    <property type="term" value="F:hydrolase activity, acting on glycosyl bonds"/>
    <property type="evidence" value="ECO:0007669"/>
    <property type="project" value="UniProtKB-KW"/>
</dbReference>
<comment type="caution">
    <text evidence="3">The sequence shown here is derived from an EMBL/GenBank/DDBJ whole genome shotgun (WGS) entry which is preliminary data.</text>
</comment>
<feature type="signal peptide" evidence="1">
    <location>
        <begin position="1"/>
        <end position="22"/>
    </location>
</feature>
<reference evidence="3 4" key="1">
    <citation type="submission" date="2020-08" db="EMBL/GenBank/DDBJ databases">
        <title>Genome public.</title>
        <authorList>
            <person name="Liu C."/>
            <person name="Sun Q."/>
        </authorList>
    </citation>
    <scope>NUCLEOTIDE SEQUENCE [LARGE SCALE GENOMIC DNA]</scope>
    <source>
        <strain evidence="3 4">New-7</strain>
    </source>
</reference>
<feature type="chain" id="PRO_5045993919" evidence="1">
    <location>
        <begin position="23"/>
        <end position="450"/>
    </location>
</feature>
<protein>
    <submittedName>
        <fullName evidence="3">Phosphodiester glycosidase family protein</fullName>
    </submittedName>
</protein>
<evidence type="ECO:0000313" key="4">
    <source>
        <dbReference type="Proteomes" id="UP000636891"/>
    </source>
</evidence>
<keyword evidence="3" id="KW-0378">Hydrolase</keyword>
<evidence type="ECO:0000313" key="3">
    <source>
        <dbReference type="EMBL" id="MBC5615800.1"/>
    </source>
</evidence>
<keyword evidence="3" id="KW-0326">Glycosidase</keyword>
<dbReference type="InterPro" id="IPR018711">
    <property type="entry name" value="NAGPA"/>
</dbReference>
<organism evidence="3 4">
    <name type="scientific">Alistipes hominis</name>
    <dbReference type="NCBI Taxonomy" id="2763015"/>
    <lineage>
        <taxon>Bacteria</taxon>
        <taxon>Pseudomonadati</taxon>
        <taxon>Bacteroidota</taxon>
        <taxon>Bacteroidia</taxon>
        <taxon>Bacteroidales</taxon>
        <taxon>Rikenellaceae</taxon>
        <taxon>Alistipes</taxon>
    </lineage>
</organism>
<dbReference type="PROSITE" id="PS51257">
    <property type="entry name" value="PROKAR_LIPOPROTEIN"/>
    <property type="match status" value="1"/>
</dbReference>
<gene>
    <name evidence="3" type="ORF">H8S08_02025</name>
</gene>
<dbReference type="Pfam" id="PF09992">
    <property type="entry name" value="NAGPA"/>
    <property type="match status" value="1"/>
</dbReference>
<dbReference type="RefSeq" id="WP_118656341.1">
    <property type="nucleotide sequence ID" value="NZ_JACOOK010000001.1"/>
</dbReference>
<sequence>MKKCLQLSVLPLLLSAVLFCSCKDDNPGNPNPIVDASVQDAEVTIDQANKRIDVLFYEYNPLSAVEITFKFVDGAYLYTPLMKNPATLDLSNTKYGSTIVVQTGDDLVYYDVYGAVDYPIMGMVATADDGAIEGRVVFDQSTREITVEFNYVIDPTKVDCSFTLSPKGGKLIGLTNPCVLDMSKDQTITAQSDSSGTVTYKLKAVESADASIVPDGWEKVSGYTMPSYMALYKTNMLYENEAYVLVADKRAKFSVLSNGYKFLTTLPEFYQQDPTATVIINGSATDDMIVVDGQVINQGRQTTTAGFGVTKAGTILIGDNFKVEWDKVKQNDSTAHYAMYAVQSLIEKGTLQDGLDAETKDARAAIGVTSRGYYVFFVCQKYTSSGITVEQQRDIMADWACYYAVGLQGGSGSCMLVGGQRTIYSSKTDASTGLTDKDYYKPVGCVGVLK</sequence>
<keyword evidence="1" id="KW-0732">Signal</keyword>
<evidence type="ECO:0000259" key="2">
    <source>
        <dbReference type="Pfam" id="PF09992"/>
    </source>
</evidence>
<dbReference type="Proteomes" id="UP000636891">
    <property type="component" value="Unassembled WGS sequence"/>
</dbReference>
<dbReference type="EMBL" id="JACOOK010000001">
    <property type="protein sequence ID" value="MBC5615800.1"/>
    <property type="molecule type" value="Genomic_DNA"/>
</dbReference>
<evidence type="ECO:0000256" key="1">
    <source>
        <dbReference type="SAM" id="SignalP"/>
    </source>
</evidence>
<name>A0ABR7CJH7_9BACT</name>